<evidence type="ECO:0000259" key="6">
    <source>
        <dbReference type="PROSITE" id="PS51352"/>
    </source>
</evidence>
<proteinExistence type="inferred from homology"/>
<evidence type="ECO:0000256" key="3">
    <source>
        <dbReference type="ARBA" id="ARBA00022748"/>
    </source>
</evidence>
<dbReference type="AlphaFoldDB" id="A0A1V0B8B4"/>
<evidence type="ECO:0000313" key="8">
    <source>
        <dbReference type="Proteomes" id="UP000243488"/>
    </source>
</evidence>
<organism evidence="7 8">
    <name type="scientific">Halopseudomonas phragmitis</name>
    <dbReference type="NCBI Taxonomy" id="1931241"/>
    <lineage>
        <taxon>Bacteria</taxon>
        <taxon>Pseudomonadati</taxon>
        <taxon>Pseudomonadota</taxon>
        <taxon>Gammaproteobacteria</taxon>
        <taxon>Pseudomonadales</taxon>
        <taxon>Pseudomonadaceae</taxon>
        <taxon>Halopseudomonas</taxon>
    </lineage>
</organism>
<dbReference type="SUPFAM" id="SSF52833">
    <property type="entry name" value="Thioredoxin-like"/>
    <property type="match status" value="1"/>
</dbReference>
<accession>A0A1V0B8B4</accession>
<dbReference type="CDD" id="cd03010">
    <property type="entry name" value="TlpA_like_DsbE"/>
    <property type="match status" value="1"/>
</dbReference>
<sequence>MRRLILLVPLVLFVAGTLFFYQTLRERQASEIRQSSIELPSPLIGKPLPAFELEDVKDAQRRITAADLKGPALVNVWATWCVACRVEHPVLNRLAEQGVVIYGINYKDDNASAQRWLRDLHDPYQINVSDPQGRLGLDLGVYGAPETFLIDADGIIRYKFIGVIDDRVWERELEPRYKALLEGGT</sequence>
<dbReference type="Pfam" id="PF08534">
    <property type="entry name" value="Redoxin"/>
    <property type="match status" value="1"/>
</dbReference>
<keyword evidence="3" id="KW-0201">Cytochrome c-type biogenesis</keyword>
<dbReference type="RefSeq" id="WP_080051096.1">
    <property type="nucleotide sequence ID" value="NZ_CP020100.1"/>
</dbReference>
<keyword evidence="5" id="KW-0676">Redox-active center</keyword>
<name>A0A1V0B8B4_9GAMM</name>
<evidence type="ECO:0000256" key="1">
    <source>
        <dbReference type="ARBA" id="ARBA00004383"/>
    </source>
</evidence>
<dbReference type="GO" id="GO:0017004">
    <property type="term" value="P:cytochrome complex assembly"/>
    <property type="evidence" value="ECO:0007669"/>
    <property type="project" value="UniProtKB-KW"/>
</dbReference>
<evidence type="ECO:0000313" key="7">
    <source>
        <dbReference type="EMBL" id="AQZ96188.1"/>
    </source>
</evidence>
<feature type="domain" description="Thioredoxin" evidence="6">
    <location>
        <begin position="42"/>
        <end position="182"/>
    </location>
</feature>
<gene>
    <name evidence="7" type="ORF">BVH74_16150</name>
</gene>
<dbReference type="Gene3D" id="3.40.30.10">
    <property type="entry name" value="Glutaredoxin"/>
    <property type="match status" value="1"/>
</dbReference>
<dbReference type="STRING" id="1931241.BVH74_16150"/>
<dbReference type="InterPro" id="IPR004799">
    <property type="entry name" value="Periplasmic_diS_OxRdtase_DsbE"/>
</dbReference>
<evidence type="ECO:0000256" key="2">
    <source>
        <dbReference type="ARBA" id="ARBA00007758"/>
    </source>
</evidence>
<evidence type="ECO:0000256" key="5">
    <source>
        <dbReference type="ARBA" id="ARBA00023284"/>
    </source>
</evidence>
<dbReference type="GO" id="GO:0030288">
    <property type="term" value="C:outer membrane-bounded periplasmic space"/>
    <property type="evidence" value="ECO:0007669"/>
    <property type="project" value="InterPro"/>
</dbReference>
<comment type="similarity">
    <text evidence="2">Belongs to the thioredoxin family. DsbE subfamily.</text>
</comment>
<dbReference type="GO" id="GO:0015036">
    <property type="term" value="F:disulfide oxidoreductase activity"/>
    <property type="evidence" value="ECO:0007669"/>
    <property type="project" value="InterPro"/>
</dbReference>
<keyword evidence="4" id="KW-1015">Disulfide bond</keyword>
<comment type="subcellular location">
    <subcellularLocation>
        <location evidence="1">Cell inner membrane</location>
        <topology evidence="1">Single-pass membrane protein</topology>
        <orientation evidence="1">Periplasmic side</orientation>
    </subcellularLocation>
</comment>
<evidence type="ECO:0000256" key="4">
    <source>
        <dbReference type="ARBA" id="ARBA00023157"/>
    </source>
</evidence>
<dbReference type="InterPro" id="IPR013766">
    <property type="entry name" value="Thioredoxin_domain"/>
</dbReference>
<dbReference type="PROSITE" id="PS51352">
    <property type="entry name" value="THIOREDOXIN_2"/>
    <property type="match status" value="1"/>
</dbReference>
<dbReference type="InterPro" id="IPR017937">
    <property type="entry name" value="Thioredoxin_CS"/>
</dbReference>
<dbReference type="InterPro" id="IPR036249">
    <property type="entry name" value="Thioredoxin-like_sf"/>
</dbReference>
<dbReference type="Proteomes" id="UP000243488">
    <property type="component" value="Chromosome"/>
</dbReference>
<dbReference type="NCBIfam" id="TIGR00385">
    <property type="entry name" value="dsbE"/>
    <property type="match status" value="1"/>
</dbReference>
<dbReference type="PANTHER" id="PTHR42852:SF6">
    <property type="entry name" value="THIOL:DISULFIDE INTERCHANGE PROTEIN DSBE"/>
    <property type="match status" value="1"/>
</dbReference>
<dbReference type="PANTHER" id="PTHR42852">
    <property type="entry name" value="THIOL:DISULFIDE INTERCHANGE PROTEIN DSBE"/>
    <property type="match status" value="1"/>
</dbReference>
<dbReference type="GO" id="GO:0005886">
    <property type="term" value="C:plasma membrane"/>
    <property type="evidence" value="ECO:0007669"/>
    <property type="project" value="UniProtKB-SubCell"/>
</dbReference>
<dbReference type="InterPro" id="IPR050553">
    <property type="entry name" value="Thioredoxin_ResA/DsbE_sf"/>
</dbReference>
<dbReference type="EMBL" id="CP020100">
    <property type="protein sequence ID" value="AQZ96188.1"/>
    <property type="molecule type" value="Genomic_DNA"/>
</dbReference>
<protein>
    <submittedName>
        <fullName evidence="7">Thiol:disulfide interchange protein</fullName>
    </submittedName>
</protein>
<dbReference type="KEGG" id="ppha:BVH74_16150"/>
<dbReference type="PROSITE" id="PS00194">
    <property type="entry name" value="THIOREDOXIN_1"/>
    <property type="match status" value="1"/>
</dbReference>
<keyword evidence="8" id="KW-1185">Reference proteome</keyword>
<reference evidence="7 8" key="1">
    <citation type="submission" date="2017-03" db="EMBL/GenBank/DDBJ databases">
        <title>Complete genome sequence of the novel DNRA strain Pseudomonas sp. S-6-2 isolated from Chinese polluted river sediment. Journal of Biotechnology.</title>
        <authorList>
            <person name="Li J."/>
            <person name="Xiang F."/>
            <person name="Wang L."/>
            <person name="Xi L."/>
            <person name="Liu J."/>
        </authorList>
    </citation>
    <scope>NUCLEOTIDE SEQUENCE [LARGE SCALE GENOMIC DNA]</scope>
    <source>
        <strain evidence="7 8">S-6-2</strain>
    </source>
</reference>
<dbReference type="InterPro" id="IPR013740">
    <property type="entry name" value="Redoxin"/>
</dbReference>